<dbReference type="RefSeq" id="WP_006365588.1">
    <property type="nucleotide sequence ID" value="NZ_AASE01000002.1"/>
</dbReference>
<dbReference type="Gene3D" id="2.60.120.10">
    <property type="entry name" value="Jelly Rolls"/>
    <property type="match status" value="1"/>
</dbReference>
<dbReference type="Pfam" id="PF05523">
    <property type="entry name" value="FdtA"/>
    <property type="match status" value="1"/>
</dbReference>
<proteinExistence type="predicted"/>
<dbReference type="Proteomes" id="UP000004162">
    <property type="component" value="Unassembled WGS sequence"/>
</dbReference>
<dbReference type="InterPro" id="IPR008894">
    <property type="entry name" value="QdtA_cupin_dom"/>
</dbReference>
<evidence type="ECO:0000313" key="3">
    <source>
        <dbReference type="Proteomes" id="UP000004162"/>
    </source>
</evidence>
<name>Q0YTU1_9CHLB</name>
<dbReference type="EMBL" id="AASE01000002">
    <property type="protein sequence ID" value="EAT59810.1"/>
    <property type="molecule type" value="Genomic_DNA"/>
</dbReference>
<dbReference type="SUPFAM" id="SSF51182">
    <property type="entry name" value="RmlC-like cupins"/>
    <property type="match status" value="1"/>
</dbReference>
<evidence type="ECO:0000313" key="2">
    <source>
        <dbReference type="EMBL" id="EAT59810.1"/>
    </source>
</evidence>
<comment type="caution">
    <text evidence="2">The sequence shown here is derived from an EMBL/GenBank/DDBJ whole genome shotgun (WGS) entry which is preliminary data.</text>
</comment>
<dbReference type="AlphaFoldDB" id="Q0YTU1"/>
<dbReference type="CDD" id="cd20292">
    <property type="entry name" value="cupin_QdtA-like"/>
    <property type="match status" value="1"/>
</dbReference>
<protein>
    <submittedName>
        <fullName evidence="2">WxcM-like</fullName>
    </submittedName>
</protein>
<gene>
    <name evidence="2" type="ORF">CferDRAFT_1817</name>
</gene>
<reference evidence="2 3" key="2">
    <citation type="submission" date="2006-07" db="EMBL/GenBank/DDBJ databases">
        <title>Sequencing of the draft genome and assembly of Chlorobium ferroxidans DSM 13031.</title>
        <authorList>
            <consortium name="US DOE Joint Genome Institute (JGI-PGF)"/>
            <person name="Copeland A."/>
            <person name="Lucas S."/>
            <person name="Lapidus A."/>
            <person name="Barry K."/>
            <person name="Glavina del Rio T."/>
            <person name="Dalin E."/>
            <person name="Tice H."/>
            <person name="Bruce D."/>
            <person name="Pitluck S."/>
            <person name="Richardson P."/>
        </authorList>
    </citation>
    <scope>NUCLEOTIDE SEQUENCE [LARGE SCALE GENOMIC DNA]</scope>
    <source>
        <strain evidence="2 3">DSM 13031</strain>
    </source>
</reference>
<accession>Q0YTU1</accession>
<reference evidence="2 3" key="1">
    <citation type="submission" date="2006-07" db="EMBL/GenBank/DDBJ databases">
        <title>Annotation of the draft genome assembly of Chlorobium ferroxidans DSM 13031.</title>
        <authorList>
            <consortium name="US DOE Joint Genome Institute (JGI-ORNL)"/>
            <person name="Larimer F."/>
            <person name="Land M."/>
            <person name="Hauser L."/>
        </authorList>
    </citation>
    <scope>NUCLEOTIDE SEQUENCE [LARGE SCALE GENOMIC DNA]</scope>
    <source>
        <strain evidence="2 3">DSM 13031</strain>
    </source>
</reference>
<dbReference type="OrthoDB" id="9795513at2"/>
<evidence type="ECO:0000259" key="1">
    <source>
        <dbReference type="Pfam" id="PF05523"/>
    </source>
</evidence>
<organism evidence="2 3">
    <name type="scientific">Chlorobium ferrooxidans DSM 13031</name>
    <dbReference type="NCBI Taxonomy" id="377431"/>
    <lineage>
        <taxon>Bacteria</taxon>
        <taxon>Pseudomonadati</taxon>
        <taxon>Chlorobiota</taxon>
        <taxon>Chlorobiia</taxon>
        <taxon>Chlorobiales</taxon>
        <taxon>Chlorobiaceae</taxon>
        <taxon>Chlorobium/Pelodictyon group</taxon>
        <taxon>Chlorobium</taxon>
    </lineage>
</organism>
<sequence length="143" mass="15942">MFYSLDAVKIINLPHYFEDNGDLVVMEGLINVPFAIARVFVVRAPVGAIRGQHAHRACAQFLTCPRGVVDVLCDDGTETAGFTLDHPNIGLLVPPGIWSTQTYTTPGSALTVLCDRPYEVEDYIRDYSDYLAFRRAHPENKEN</sequence>
<feature type="domain" description="Sugar 3,4-ketoisomerase QdtA cupin" evidence="1">
    <location>
        <begin position="8"/>
        <end position="134"/>
    </location>
</feature>
<keyword evidence="3" id="KW-1185">Reference proteome</keyword>
<dbReference type="InterPro" id="IPR011051">
    <property type="entry name" value="RmlC_Cupin_sf"/>
</dbReference>
<dbReference type="InterPro" id="IPR014710">
    <property type="entry name" value="RmlC-like_jellyroll"/>
</dbReference>